<dbReference type="InterPro" id="IPR014529">
    <property type="entry name" value="UCP026631"/>
</dbReference>
<dbReference type="AlphaFoldDB" id="A0AA87USE9"/>
<feature type="transmembrane region" description="Helical" evidence="2">
    <location>
        <begin position="385"/>
        <end position="405"/>
    </location>
</feature>
<feature type="transmembrane region" description="Helical" evidence="2">
    <location>
        <begin position="411"/>
        <end position="431"/>
    </location>
</feature>
<feature type="transmembrane region" description="Helical" evidence="2">
    <location>
        <begin position="48"/>
        <end position="68"/>
    </location>
</feature>
<protein>
    <recommendedName>
        <fullName evidence="3">YdbS-like PH domain-containing protein</fullName>
    </recommendedName>
</protein>
<dbReference type="PANTHER" id="PTHR34473">
    <property type="entry name" value="UPF0699 TRANSMEMBRANE PROTEIN YDBS"/>
    <property type="match status" value="1"/>
</dbReference>
<feature type="domain" description="YdbS-like PH" evidence="3">
    <location>
        <begin position="431"/>
        <end position="490"/>
    </location>
</feature>
<name>A0AA87USE9_9MICO</name>
<keyword evidence="2" id="KW-1133">Transmembrane helix</keyword>
<evidence type="ECO:0000313" key="4">
    <source>
        <dbReference type="EMBL" id="GEK80325.1"/>
    </source>
</evidence>
<evidence type="ECO:0000256" key="1">
    <source>
        <dbReference type="SAM" id="MobiDB-lite"/>
    </source>
</evidence>
<keyword evidence="5" id="KW-1185">Reference proteome</keyword>
<evidence type="ECO:0000313" key="5">
    <source>
        <dbReference type="Proteomes" id="UP000321749"/>
    </source>
</evidence>
<keyword evidence="2" id="KW-0472">Membrane</keyword>
<dbReference type="RefSeq" id="WP_146794496.1">
    <property type="nucleotide sequence ID" value="NZ_BJUU01000009.1"/>
</dbReference>
<proteinExistence type="predicted"/>
<feature type="transmembrane region" description="Helical" evidence="2">
    <location>
        <begin position="19"/>
        <end position="42"/>
    </location>
</feature>
<dbReference type="InterPro" id="IPR005182">
    <property type="entry name" value="YdbS-like_PH"/>
</dbReference>
<feature type="transmembrane region" description="Helical" evidence="2">
    <location>
        <begin position="206"/>
        <end position="225"/>
    </location>
</feature>
<feature type="transmembrane region" description="Helical" evidence="2">
    <location>
        <begin position="245"/>
        <end position="272"/>
    </location>
</feature>
<keyword evidence="2" id="KW-0812">Transmembrane</keyword>
<evidence type="ECO:0000259" key="3">
    <source>
        <dbReference type="Pfam" id="PF03703"/>
    </source>
</evidence>
<feature type="region of interest" description="Disordered" evidence="1">
    <location>
        <begin position="164"/>
        <end position="183"/>
    </location>
</feature>
<feature type="compositionally biased region" description="Low complexity" evidence="1">
    <location>
        <begin position="164"/>
        <end position="174"/>
    </location>
</feature>
<sequence>MTASTTADASWQRLSIRVVWVDVVVSVISLLPGVIAIVVFGVEPSLDALWPLALVAVLGVAGAVGDILRWAFTTYRVTPTDIERRTGLFVRRHRTLDRDRVRSVDTAAKLRHRLAGLRVVTVGAGQQTGAGESALVLDALSVADAAELRERLLRARVVAPPVTEPAPGVEAGEAAGERSAETDTDDADSVEVLATFRWWWVVYNMFSIWAFLMAAGLLWGGFWLASSFGIDLFGIVSRLADWEALGWLGTLALAVLGAGVLGAVGLGVTFLLESGRFELSRVRSGDRSYLRTRRGLLSTREVSRDESRMRGVSIGEPVLWRWMGMADTNVITTGLDVWDMSEPTAILPRGPISVSRDVVQRVFGVENPFDVPLRRHPRTALRRRLWWATAISAVAPAVLVAPALAGVVPGWAPWAAAAVWPVALLAAVVAYRALGHAVAGDYLVVRAGLFSRTTSALRRDAVSTIAVRQSVLQRRLGLATVSAMTAAGWSAYEAFDVPADGAVALAADVAPGLLDEVIERGEARASRMMGS</sequence>
<dbReference type="PIRSF" id="PIRSF026631">
    <property type="entry name" value="UCP026631"/>
    <property type="match status" value="1"/>
</dbReference>
<accession>A0AA87USE9</accession>
<comment type="caution">
    <text evidence="4">The sequence shown here is derived from an EMBL/GenBank/DDBJ whole genome shotgun (WGS) entry which is preliminary data.</text>
</comment>
<dbReference type="Proteomes" id="UP000321749">
    <property type="component" value="Unassembled WGS sequence"/>
</dbReference>
<organism evidence="4 5">
    <name type="scientific">Agrococcus baldri</name>
    <dbReference type="NCBI Taxonomy" id="153730"/>
    <lineage>
        <taxon>Bacteria</taxon>
        <taxon>Bacillati</taxon>
        <taxon>Actinomycetota</taxon>
        <taxon>Actinomycetes</taxon>
        <taxon>Micrococcales</taxon>
        <taxon>Microbacteriaceae</taxon>
        <taxon>Agrococcus</taxon>
    </lineage>
</organism>
<reference evidence="4 5" key="1">
    <citation type="submission" date="2019-07" db="EMBL/GenBank/DDBJ databases">
        <title>Whole genome shotgun sequence of Agrococcus baldri NBRC 103055.</title>
        <authorList>
            <person name="Hosoyama A."/>
            <person name="Uohara A."/>
            <person name="Ohji S."/>
            <person name="Ichikawa N."/>
        </authorList>
    </citation>
    <scope>NUCLEOTIDE SEQUENCE [LARGE SCALE GENOMIC DNA]</scope>
    <source>
        <strain evidence="4 5">NBRC 103055</strain>
    </source>
</reference>
<gene>
    <name evidence="4" type="ORF">ABA31_16760</name>
</gene>
<dbReference type="Pfam" id="PF03703">
    <property type="entry name" value="bPH_2"/>
    <property type="match status" value="2"/>
</dbReference>
<feature type="domain" description="YdbS-like PH" evidence="3">
    <location>
        <begin position="70"/>
        <end position="152"/>
    </location>
</feature>
<dbReference type="PANTHER" id="PTHR34473:SF2">
    <property type="entry name" value="UPF0699 TRANSMEMBRANE PROTEIN YDBT"/>
    <property type="match status" value="1"/>
</dbReference>
<evidence type="ECO:0000256" key="2">
    <source>
        <dbReference type="SAM" id="Phobius"/>
    </source>
</evidence>
<dbReference type="EMBL" id="BJUU01000009">
    <property type="protein sequence ID" value="GEK80325.1"/>
    <property type="molecule type" value="Genomic_DNA"/>
</dbReference>